<dbReference type="Proteomes" id="UP000008206">
    <property type="component" value="Chromosome"/>
</dbReference>
<organism evidence="2 3">
    <name type="scientific">Gloeothece verrucosa (strain PCC 7822)</name>
    <name type="common">Cyanothece sp. (strain PCC 7822)</name>
    <dbReference type="NCBI Taxonomy" id="497965"/>
    <lineage>
        <taxon>Bacteria</taxon>
        <taxon>Bacillati</taxon>
        <taxon>Cyanobacteriota</taxon>
        <taxon>Cyanophyceae</taxon>
        <taxon>Oscillatoriophycideae</taxon>
        <taxon>Chroococcales</taxon>
        <taxon>Aphanothecaceae</taxon>
        <taxon>Gloeothece</taxon>
        <taxon>Gloeothece verrucosa</taxon>
    </lineage>
</organism>
<sequence>MYIGPTLDQLLTPPMSKPIFSRQSRFSYFFVASLLLTVIVYILRGVGVLSFIPGGLILILIASSIITGLIYAIDRTRRF</sequence>
<evidence type="ECO:0000313" key="2">
    <source>
        <dbReference type="EMBL" id="ADN15641.1"/>
    </source>
</evidence>
<dbReference type="AlphaFoldDB" id="E0UH42"/>
<evidence type="ECO:0000313" key="3">
    <source>
        <dbReference type="Proteomes" id="UP000008206"/>
    </source>
</evidence>
<keyword evidence="1" id="KW-0472">Membrane</keyword>
<name>E0UH42_GLOV7</name>
<feature type="transmembrane region" description="Helical" evidence="1">
    <location>
        <begin position="49"/>
        <end position="73"/>
    </location>
</feature>
<proteinExistence type="predicted"/>
<gene>
    <name evidence="2" type="ordered locus">Cyan7822_3704</name>
</gene>
<protein>
    <submittedName>
        <fullName evidence="2">Uncharacterized protein</fullName>
    </submittedName>
</protein>
<accession>E0UH42</accession>
<dbReference type="HOGENOM" id="CLU_200938_1_1_3"/>
<dbReference type="eggNOG" id="ENOG5030MEA">
    <property type="taxonomic scope" value="Bacteria"/>
</dbReference>
<feature type="transmembrane region" description="Helical" evidence="1">
    <location>
        <begin position="26"/>
        <end position="43"/>
    </location>
</feature>
<dbReference type="STRING" id="497965.Cyan7822_3704"/>
<dbReference type="EMBL" id="CP002198">
    <property type="protein sequence ID" value="ADN15641.1"/>
    <property type="molecule type" value="Genomic_DNA"/>
</dbReference>
<evidence type="ECO:0000256" key="1">
    <source>
        <dbReference type="SAM" id="Phobius"/>
    </source>
</evidence>
<dbReference type="KEGG" id="cyj:Cyan7822_3704"/>
<dbReference type="RefSeq" id="WP_013323710.1">
    <property type="nucleotide sequence ID" value="NC_014501.1"/>
</dbReference>
<keyword evidence="3" id="KW-1185">Reference proteome</keyword>
<keyword evidence="1" id="KW-1133">Transmembrane helix</keyword>
<keyword evidence="1" id="KW-0812">Transmembrane</keyword>
<reference evidence="3" key="1">
    <citation type="journal article" date="2011" name="MBio">
        <title>Novel metabolic attributes of the genus Cyanothece, comprising a group of unicellular nitrogen-fixing Cyanobacteria.</title>
        <authorList>
            <person name="Bandyopadhyay A."/>
            <person name="Elvitigala T."/>
            <person name="Welsh E."/>
            <person name="Stockel J."/>
            <person name="Liberton M."/>
            <person name="Min H."/>
            <person name="Sherman L.A."/>
            <person name="Pakrasi H.B."/>
        </authorList>
    </citation>
    <scope>NUCLEOTIDE SEQUENCE [LARGE SCALE GENOMIC DNA]</scope>
    <source>
        <strain evidence="3">PCC 7822</strain>
    </source>
</reference>